<feature type="transmembrane region" description="Helical" evidence="7">
    <location>
        <begin position="120"/>
        <end position="139"/>
    </location>
</feature>
<evidence type="ECO:0000313" key="9">
    <source>
        <dbReference type="EMBL" id="EEP20906.1"/>
    </source>
</evidence>
<evidence type="ECO:0000313" key="10">
    <source>
        <dbReference type="Proteomes" id="UP000006408"/>
    </source>
</evidence>
<evidence type="ECO:0000256" key="2">
    <source>
        <dbReference type="ARBA" id="ARBA00006464"/>
    </source>
</evidence>
<feature type="domain" description="Bacterial sugar transferase" evidence="8">
    <location>
        <begin position="333"/>
        <end position="521"/>
    </location>
</feature>
<feature type="transmembrane region" description="Helical" evidence="7">
    <location>
        <begin position="44"/>
        <end position="67"/>
    </location>
</feature>
<feature type="transmembrane region" description="Helical" evidence="7">
    <location>
        <begin position="335"/>
        <end position="359"/>
    </location>
</feature>
<dbReference type="GO" id="GO:0016020">
    <property type="term" value="C:membrane"/>
    <property type="evidence" value="ECO:0007669"/>
    <property type="project" value="UniProtKB-SubCell"/>
</dbReference>
<dbReference type="InterPro" id="IPR003362">
    <property type="entry name" value="Bact_transf"/>
</dbReference>
<dbReference type="Pfam" id="PF02397">
    <property type="entry name" value="Bac_transf"/>
    <property type="match status" value="1"/>
</dbReference>
<dbReference type="Proteomes" id="UP000006408">
    <property type="component" value="Unassembled WGS sequence"/>
</dbReference>
<evidence type="ECO:0000256" key="4">
    <source>
        <dbReference type="ARBA" id="ARBA00022692"/>
    </source>
</evidence>
<dbReference type="EMBL" id="ABYS02000008">
    <property type="protein sequence ID" value="EEP20906.1"/>
    <property type="molecule type" value="Genomic_DNA"/>
</dbReference>
<evidence type="ECO:0000256" key="5">
    <source>
        <dbReference type="ARBA" id="ARBA00022989"/>
    </source>
</evidence>
<proteinExistence type="inferred from homology"/>
<keyword evidence="3" id="KW-0808">Transferase</keyword>
<sequence>MKVAPSYALWGESRQEKEDMTQANSTALKDTSWQQLVNVAYWRFFVNAALTVCDMAAFVLASVIVLMARNEAALYSARFHFHINLAVYVIVCALIWALCMHSVGVYHRHVMGDGYQLNLLLFKGAVLAGIMVCAVDYILNSYISLLSTALIMVCALLITMAERFVIRRLVLFGREKGAYSYATVVVGSCEGIEHALRFLSQKQQLNYRTVAVCPIGLNAQTGHIEAASAPEEFMQEIRRIGGKEIPVLAYGGDLAERAVAMGAQTVMVTDVLQRFSDNFNTFALSLESMNLEIALVTSAADASGHETNVRVIHGATVMTICLSQYSPAVMLQKRVFDVVVSLLALVGTAIITVPVAIAIKVTDGGPIFYTQTRVGRRGKPFKMIKFRSMVVNADKMKAELAAETGQKGRFIFKMKDDPRVTKVGKFIRKFSIDEFPQFLNVLKGDMSVVGPRPPLPEEVAQYNQTYATRMLVKPGITGPWQVSGRSNLSKEESESLDVSYVQSWSVLGDIVLLFRTVGAVITHKGAY</sequence>
<dbReference type="HOGENOM" id="CLU_024920_3_4_11"/>
<dbReference type="NCBIfam" id="TIGR03025">
    <property type="entry name" value="EPS_sugtrans"/>
    <property type="match status" value="1"/>
</dbReference>
<dbReference type="PATRIC" id="fig|518635.7.peg.1072"/>
<feature type="transmembrane region" description="Helical" evidence="7">
    <location>
        <begin position="145"/>
        <end position="166"/>
    </location>
</feature>
<dbReference type="AlphaFoldDB" id="C4FFR3"/>
<comment type="similarity">
    <text evidence="2">Belongs to the bacterial sugar transferase family.</text>
</comment>
<comment type="subcellular location">
    <subcellularLocation>
        <location evidence="1">Membrane</location>
        <topology evidence="1">Multi-pass membrane protein</topology>
    </subcellularLocation>
</comment>
<dbReference type="STRING" id="1683.Bang102_007540"/>
<keyword evidence="5 7" id="KW-1133">Transmembrane helix</keyword>
<protein>
    <submittedName>
        <fullName evidence="9">Exopolysaccharide biosynthesis polyprenyl glycosylphosphotransferase</fullName>
    </submittedName>
</protein>
<dbReference type="GO" id="GO:0016780">
    <property type="term" value="F:phosphotransferase activity, for other substituted phosphate groups"/>
    <property type="evidence" value="ECO:0007669"/>
    <property type="project" value="TreeGrafter"/>
</dbReference>
<evidence type="ECO:0000256" key="3">
    <source>
        <dbReference type="ARBA" id="ARBA00022679"/>
    </source>
</evidence>
<dbReference type="PANTHER" id="PTHR30576">
    <property type="entry name" value="COLANIC BIOSYNTHESIS UDP-GLUCOSE LIPID CARRIER TRANSFERASE"/>
    <property type="match status" value="1"/>
</dbReference>
<feature type="transmembrane region" description="Helical" evidence="7">
    <location>
        <begin position="79"/>
        <end position="99"/>
    </location>
</feature>
<reference evidence="9" key="1">
    <citation type="submission" date="2009-04" db="EMBL/GenBank/DDBJ databases">
        <authorList>
            <person name="Weinstock G."/>
            <person name="Sodergren E."/>
            <person name="Clifton S."/>
            <person name="Fulton L."/>
            <person name="Fulton B."/>
            <person name="Courtney L."/>
            <person name="Fronick C."/>
            <person name="Harrison M."/>
            <person name="Strong C."/>
            <person name="Farmer C."/>
            <person name="Delahaunty K."/>
            <person name="Markovic C."/>
            <person name="Hall O."/>
            <person name="Minx P."/>
            <person name="Tomlinson C."/>
            <person name="Mitreva M."/>
            <person name="Nelson J."/>
            <person name="Hou S."/>
            <person name="Wollam A."/>
            <person name="Pepin K.H."/>
            <person name="Johnson M."/>
            <person name="Bhonagiri V."/>
            <person name="Nash W.E."/>
            <person name="Warren W."/>
            <person name="Chinwalla A."/>
            <person name="Mardis E.R."/>
            <person name="Wilson R.K."/>
        </authorList>
    </citation>
    <scope>NUCLEOTIDE SEQUENCE [LARGE SCALE GENOMIC DNA]</scope>
    <source>
        <strain evidence="9">DSM 20098</strain>
    </source>
</reference>
<evidence type="ECO:0000256" key="1">
    <source>
        <dbReference type="ARBA" id="ARBA00004141"/>
    </source>
</evidence>
<evidence type="ECO:0000256" key="6">
    <source>
        <dbReference type="ARBA" id="ARBA00023136"/>
    </source>
</evidence>
<dbReference type="InterPro" id="IPR017475">
    <property type="entry name" value="EPS_sugar_tfrase"/>
</dbReference>
<evidence type="ECO:0000259" key="8">
    <source>
        <dbReference type="Pfam" id="PF02397"/>
    </source>
</evidence>
<organism evidence="9 10">
    <name type="scientific">Bifidobacterium angulatum DSM 20098 = JCM 7096</name>
    <dbReference type="NCBI Taxonomy" id="518635"/>
    <lineage>
        <taxon>Bacteria</taxon>
        <taxon>Bacillati</taxon>
        <taxon>Actinomycetota</taxon>
        <taxon>Actinomycetes</taxon>
        <taxon>Bifidobacteriales</taxon>
        <taxon>Bifidobacteriaceae</taxon>
        <taxon>Bifidobacterium</taxon>
    </lineage>
</organism>
<name>C4FFR3_9BIFI</name>
<dbReference type="eggNOG" id="COG2148">
    <property type="taxonomic scope" value="Bacteria"/>
</dbReference>
<keyword evidence="10" id="KW-1185">Reference proteome</keyword>
<accession>C4FFR3</accession>
<keyword evidence="6 7" id="KW-0472">Membrane</keyword>
<comment type="caution">
    <text evidence="9">The sequence shown here is derived from an EMBL/GenBank/DDBJ whole genome shotgun (WGS) entry which is preliminary data.</text>
</comment>
<evidence type="ECO:0000256" key="7">
    <source>
        <dbReference type="SAM" id="Phobius"/>
    </source>
</evidence>
<keyword evidence="4 7" id="KW-0812">Transmembrane</keyword>
<gene>
    <name evidence="9" type="ORF">BIFANG_03178</name>
</gene>
<dbReference type="PANTHER" id="PTHR30576:SF10">
    <property type="entry name" value="SLL5057 PROTEIN"/>
    <property type="match status" value="1"/>
</dbReference>